<keyword evidence="1" id="KW-0812">Transmembrane</keyword>
<evidence type="ECO:0000313" key="3">
    <source>
        <dbReference type="Proteomes" id="UP000606490"/>
    </source>
</evidence>
<feature type="transmembrane region" description="Helical" evidence="1">
    <location>
        <begin position="77"/>
        <end position="95"/>
    </location>
</feature>
<keyword evidence="1" id="KW-1133">Transmembrane helix</keyword>
<keyword evidence="1" id="KW-0472">Membrane</keyword>
<keyword evidence="3" id="KW-1185">Reference proteome</keyword>
<dbReference type="RefSeq" id="WP_202824735.1">
    <property type="nucleotide sequence ID" value="NZ_JAEUXJ010000002.1"/>
</dbReference>
<evidence type="ECO:0000313" key="2">
    <source>
        <dbReference type="EMBL" id="MBL6455004.1"/>
    </source>
</evidence>
<feature type="transmembrane region" description="Helical" evidence="1">
    <location>
        <begin position="361"/>
        <end position="380"/>
    </location>
</feature>
<evidence type="ECO:0000256" key="1">
    <source>
        <dbReference type="SAM" id="Phobius"/>
    </source>
</evidence>
<dbReference type="EMBL" id="JAEUXJ010000002">
    <property type="protein sequence ID" value="MBL6455004.1"/>
    <property type="molecule type" value="Genomic_DNA"/>
</dbReference>
<feature type="transmembrane region" description="Helical" evidence="1">
    <location>
        <begin position="332"/>
        <end position="349"/>
    </location>
</feature>
<feature type="transmembrane region" description="Helical" evidence="1">
    <location>
        <begin position="142"/>
        <end position="160"/>
    </location>
</feature>
<feature type="transmembrane region" description="Helical" evidence="1">
    <location>
        <begin position="12"/>
        <end position="35"/>
    </location>
</feature>
<protein>
    <recommendedName>
        <fullName evidence="4">HTTM domain-containing protein</fullName>
    </recommendedName>
</protein>
<dbReference type="Proteomes" id="UP000606490">
    <property type="component" value="Unassembled WGS sequence"/>
</dbReference>
<accession>A0ABS1UZX2</accession>
<sequence length="546" mass="61211">MYSSRLRPQALRIPSVAVSLPFVLLLLSLLGYGAARKITFFAARSEPHAFALVVFCVVAALPFIGIRYADIPKLLRAIVRGIGVVIFAQVLFDSFAPVPPAPNIIFGAANEHTLFFRYGAMIGVAAGIASLWRPIFLIPLTIYYIAFRLMIGPLVAGIWVSDTDYASMTDTGLFATFGGIVAVLVTSDWTLARLPWLRSMMSDMPAAVLRQKATGLVWAMVVGAHLGNYFCSGVAKLLAGGPAPWTWLLQNPTQTAIVIGTERGDNPLMMFPGLLQFSWDAISEFGLAFNFFVLGAQLLCPLAILRVRWLLIFTMLFDVFHIGVYFTLGALFHFWIAVNLIIYTSAWRLKDEQITSMMKLVCVLTVMFGNTLFYTNWLGWLDGAKLASPQFYALTKDGREVWVPQVYYGIYSYTIAQAATYVPDGHFNFRIGGNNLNPDDWRDATSCGPRTAESQTTGATLQNMADLVHNTHAFMVRHPYIKNDNLYYLYPHHMQPNPWAFREFNRLSIDDIVGYKYVVESVCLTLRDGQLVRDVKKRDEFTFDVR</sequence>
<organism evidence="2 3">
    <name type="scientific">Belnapia mucosa</name>
    <dbReference type="NCBI Taxonomy" id="2804532"/>
    <lineage>
        <taxon>Bacteria</taxon>
        <taxon>Pseudomonadati</taxon>
        <taxon>Pseudomonadota</taxon>
        <taxon>Alphaproteobacteria</taxon>
        <taxon>Acetobacterales</taxon>
        <taxon>Roseomonadaceae</taxon>
        <taxon>Belnapia</taxon>
    </lineage>
</organism>
<feature type="transmembrane region" description="Helical" evidence="1">
    <location>
        <begin position="115"/>
        <end position="135"/>
    </location>
</feature>
<gene>
    <name evidence="2" type="ORF">JMJ55_06690</name>
</gene>
<feature type="transmembrane region" description="Helical" evidence="1">
    <location>
        <begin position="172"/>
        <end position="192"/>
    </location>
</feature>
<feature type="transmembrane region" description="Helical" evidence="1">
    <location>
        <begin position="277"/>
        <end position="300"/>
    </location>
</feature>
<name>A0ABS1UZX2_9PROT</name>
<comment type="caution">
    <text evidence="2">The sequence shown here is derived from an EMBL/GenBank/DDBJ whole genome shotgun (WGS) entry which is preliminary data.</text>
</comment>
<reference evidence="2 3" key="1">
    <citation type="submission" date="2021-01" db="EMBL/GenBank/DDBJ databases">
        <title>Belnapia mucosa sp. nov. and Belnapia arida sp. nov., isolated from the Tabernas Desert (Almeria, Spain).</title>
        <authorList>
            <person name="Molina-Menor E."/>
            <person name="Vidal-Verdu A."/>
            <person name="Calonge A."/>
            <person name="Satari L."/>
            <person name="Pereto Magraner J."/>
            <person name="Porcar Miralles M."/>
        </authorList>
    </citation>
    <scope>NUCLEOTIDE SEQUENCE [LARGE SCALE GENOMIC DNA]</scope>
    <source>
        <strain evidence="2 3">T6</strain>
    </source>
</reference>
<evidence type="ECO:0008006" key="4">
    <source>
        <dbReference type="Google" id="ProtNLM"/>
    </source>
</evidence>
<feature type="transmembrane region" description="Helical" evidence="1">
    <location>
        <begin position="47"/>
        <end position="65"/>
    </location>
</feature>
<proteinExistence type="predicted"/>